<dbReference type="InterPro" id="IPR042100">
    <property type="entry name" value="Bug_dom1"/>
</dbReference>
<dbReference type="PIRSF" id="PIRSF017082">
    <property type="entry name" value="YflP"/>
    <property type="match status" value="1"/>
</dbReference>
<dbReference type="EMBL" id="AZAC01000008">
    <property type="protein sequence ID" value="KIX14872.1"/>
    <property type="molecule type" value="Genomic_DNA"/>
</dbReference>
<organism evidence="3 4">
    <name type="scientific">Dethiosulfatarculus sandiegensis</name>
    <dbReference type="NCBI Taxonomy" id="1429043"/>
    <lineage>
        <taxon>Bacteria</taxon>
        <taxon>Pseudomonadati</taxon>
        <taxon>Thermodesulfobacteriota</taxon>
        <taxon>Desulfarculia</taxon>
        <taxon>Desulfarculales</taxon>
        <taxon>Desulfarculaceae</taxon>
        <taxon>Dethiosulfatarculus</taxon>
    </lineage>
</organism>
<dbReference type="STRING" id="1429043.X474_06920"/>
<evidence type="ECO:0008006" key="5">
    <source>
        <dbReference type="Google" id="ProtNLM"/>
    </source>
</evidence>
<evidence type="ECO:0000313" key="4">
    <source>
        <dbReference type="Proteomes" id="UP000032233"/>
    </source>
</evidence>
<comment type="caution">
    <text evidence="3">The sequence shown here is derived from an EMBL/GenBank/DDBJ whole genome shotgun (WGS) entry which is preliminary data.</text>
</comment>
<dbReference type="AlphaFoldDB" id="A0A0D2GJA1"/>
<dbReference type="Gene3D" id="3.40.190.10">
    <property type="entry name" value="Periplasmic binding protein-like II"/>
    <property type="match status" value="1"/>
</dbReference>
<accession>A0A0D2GJA1</accession>
<evidence type="ECO:0000256" key="1">
    <source>
        <dbReference type="ARBA" id="ARBA00006987"/>
    </source>
</evidence>
<dbReference type="PANTHER" id="PTHR42928:SF5">
    <property type="entry name" value="BLR1237 PROTEIN"/>
    <property type="match status" value="1"/>
</dbReference>
<reference evidence="3 4" key="1">
    <citation type="submission" date="2013-11" db="EMBL/GenBank/DDBJ databases">
        <title>Metagenomic analysis of a methanogenic consortium involved in long chain n-alkane degradation.</title>
        <authorList>
            <person name="Davidova I.A."/>
            <person name="Callaghan A.V."/>
            <person name="Wawrik B."/>
            <person name="Pruitt S."/>
            <person name="Marks C."/>
            <person name="Duncan K.E."/>
            <person name="Suflita J.M."/>
        </authorList>
    </citation>
    <scope>NUCLEOTIDE SEQUENCE [LARGE SCALE GENOMIC DNA]</scope>
    <source>
        <strain evidence="3 4">SPR</strain>
    </source>
</reference>
<proteinExistence type="inferred from homology"/>
<evidence type="ECO:0000256" key="2">
    <source>
        <dbReference type="SAM" id="SignalP"/>
    </source>
</evidence>
<protein>
    <recommendedName>
        <fullName evidence="5">Tripartite tricarboxylate transporter substrate binding protein</fullName>
    </recommendedName>
</protein>
<gene>
    <name evidence="3" type="ORF">X474_06920</name>
</gene>
<dbReference type="InParanoid" id="A0A0D2GJA1"/>
<keyword evidence="2" id="KW-0732">Signal</keyword>
<dbReference type="PANTHER" id="PTHR42928">
    <property type="entry name" value="TRICARBOXYLATE-BINDING PROTEIN"/>
    <property type="match status" value="1"/>
</dbReference>
<sequence>MHKKAGKWLTLVALLVTVFALALPGPALAQFPERSITLIVPWSPGGSGDMTCRILAAHMKKTLGKPVVVKNMPGAGSMVGAKALADAKPDGYTLGFLGISAVIAQYTSVSPVMMDQYQAVSGVINPPLVCLVNTKSKFKTFKDFVAFGKKNPGKIKNANAGAGVIDHLYSSEFGKVAGIKFTQVPYKGWGPSLAALAGGHVDSMFVAMGPAKALIKAGKIKALAIAAEKRYPAYPDLPTMKEMGVDITMPFWESIVVPKGTPAKVVAALDKALKAAFDDPSTKKKIKNSGLDVSYMATAEIVKFRQASDKKVEEMVTALGLNKR</sequence>
<dbReference type="Pfam" id="PF03401">
    <property type="entry name" value="TctC"/>
    <property type="match status" value="1"/>
</dbReference>
<dbReference type="CDD" id="cd07012">
    <property type="entry name" value="PBP2_Bug_TTT"/>
    <property type="match status" value="1"/>
</dbReference>
<dbReference type="SUPFAM" id="SSF53850">
    <property type="entry name" value="Periplasmic binding protein-like II"/>
    <property type="match status" value="1"/>
</dbReference>
<comment type="similarity">
    <text evidence="1">Belongs to the UPF0065 (bug) family.</text>
</comment>
<evidence type="ECO:0000313" key="3">
    <source>
        <dbReference type="EMBL" id="KIX14872.1"/>
    </source>
</evidence>
<dbReference type="Gene3D" id="3.40.190.150">
    <property type="entry name" value="Bordetella uptake gene, domain 1"/>
    <property type="match status" value="1"/>
</dbReference>
<name>A0A0D2GJA1_9BACT</name>
<dbReference type="RefSeq" id="WP_052514928.1">
    <property type="nucleotide sequence ID" value="NZ_AZAC01000008.1"/>
</dbReference>
<dbReference type="InterPro" id="IPR005064">
    <property type="entry name" value="BUG"/>
</dbReference>
<feature type="signal peptide" evidence="2">
    <location>
        <begin position="1"/>
        <end position="29"/>
    </location>
</feature>
<feature type="chain" id="PRO_5002242886" description="Tripartite tricarboxylate transporter substrate binding protein" evidence="2">
    <location>
        <begin position="30"/>
        <end position="324"/>
    </location>
</feature>
<dbReference type="Proteomes" id="UP000032233">
    <property type="component" value="Unassembled WGS sequence"/>
</dbReference>
<keyword evidence="4" id="KW-1185">Reference proteome</keyword>